<comment type="caution">
    <text evidence="1">The sequence shown here is derived from an EMBL/GenBank/DDBJ whole genome shotgun (WGS) entry which is preliminary data.</text>
</comment>
<name>A0ACB8D4M1_DERSI</name>
<keyword evidence="2" id="KW-1185">Reference proteome</keyword>
<evidence type="ECO:0000313" key="1">
    <source>
        <dbReference type="EMBL" id="KAH7959311.1"/>
    </source>
</evidence>
<protein>
    <submittedName>
        <fullName evidence="1">Uncharacterized protein</fullName>
    </submittedName>
</protein>
<accession>A0ACB8D4M1</accession>
<dbReference type="EMBL" id="CM023472">
    <property type="protein sequence ID" value="KAH7959311.1"/>
    <property type="molecule type" value="Genomic_DNA"/>
</dbReference>
<proteinExistence type="predicted"/>
<gene>
    <name evidence="1" type="ORF">HPB49_010212</name>
</gene>
<reference evidence="1" key="1">
    <citation type="submission" date="2020-05" db="EMBL/GenBank/DDBJ databases">
        <title>Large-scale comparative analyses of tick genomes elucidate their genetic diversity and vector capacities.</title>
        <authorList>
            <person name="Jia N."/>
            <person name="Wang J."/>
            <person name="Shi W."/>
            <person name="Du L."/>
            <person name="Sun Y."/>
            <person name="Zhan W."/>
            <person name="Jiang J."/>
            <person name="Wang Q."/>
            <person name="Zhang B."/>
            <person name="Ji P."/>
            <person name="Sakyi L.B."/>
            <person name="Cui X."/>
            <person name="Yuan T."/>
            <person name="Jiang B."/>
            <person name="Yang W."/>
            <person name="Lam T.T.-Y."/>
            <person name="Chang Q."/>
            <person name="Ding S."/>
            <person name="Wang X."/>
            <person name="Zhu J."/>
            <person name="Ruan X."/>
            <person name="Zhao L."/>
            <person name="Wei J."/>
            <person name="Que T."/>
            <person name="Du C."/>
            <person name="Cheng J."/>
            <person name="Dai P."/>
            <person name="Han X."/>
            <person name="Huang E."/>
            <person name="Gao Y."/>
            <person name="Liu J."/>
            <person name="Shao H."/>
            <person name="Ye R."/>
            <person name="Li L."/>
            <person name="Wei W."/>
            <person name="Wang X."/>
            <person name="Wang C."/>
            <person name="Yang T."/>
            <person name="Huo Q."/>
            <person name="Li W."/>
            <person name="Guo W."/>
            <person name="Chen H."/>
            <person name="Zhou L."/>
            <person name="Ni X."/>
            <person name="Tian J."/>
            <person name="Zhou Y."/>
            <person name="Sheng Y."/>
            <person name="Liu T."/>
            <person name="Pan Y."/>
            <person name="Xia L."/>
            <person name="Li J."/>
            <person name="Zhao F."/>
            <person name="Cao W."/>
        </authorList>
    </citation>
    <scope>NUCLEOTIDE SEQUENCE</scope>
    <source>
        <strain evidence="1">Dsil-2018</strain>
    </source>
</reference>
<evidence type="ECO:0000313" key="2">
    <source>
        <dbReference type="Proteomes" id="UP000821865"/>
    </source>
</evidence>
<dbReference type="Proteomes" id="UP000821865">
    <property type="component" value="Chromosome 3"/>
</dbReference>
<organism evidence="1 2">
    <name type="scientific">Dermacentor silvarum</name>
    <name type="common">Tick</name>
    <dbReference type="NCBI Taxonomy" id="543639"/>
    <lineage>
        <taxon>Eukaryota</taxon>
        <taxon>Metazoa</taxon>
        <taxon>Ecdysozoa</taxon>
        <taxon>Arthropoda</taxon>
        <taxon>Chelicerata</taxon>
        <taxon>Arachnida</taxon>
        <taxon>Acari</taxon>
        <taxon>Parasitiformes</taxon>
        <taxon>Ixodida</taxon>
        <taxon>Ixodoidea</taxon>
        <taxon>Ixodidae</taxon>
        <taxon>Rhipicephalinae</taxon>
        <taxon>Dermacentor</taxon>
    </lineage>
</organism>
<sequence>MKRNAIQPSTLTMSELSDGESGFASSGTPGRSRNMEALLRATPRPLTHDLHPPALPSASQKVGTVGKRMRAGKHLRPSPRRMGAPTPATARKRKRRKVAAAPRDVASPPTTSQSRPSLREAETTTGLPQHAERVSPPPPAQHEQPDTLGDGAADEKSPHTSTLYSPPLSSASTSPSESSSSPTPSTESTPSSEDTSSPACTRSPSPSDREAPELSEGEELVQQVHHVDHALAEVEEPAAQPPSHHGAPKLPEGETPVERQQLSEHVAHKLPAREKSPQRLPPPRRARLTRLYRREGNRSDSCLPGGKGAPQLCAWYPRPPGRGCVPPSTPSRQAAPPPPWHRGKPATGKEGERQPAEGVSSGSNEAAQRPGRHTCTQRCPAPSSDAKPRAPPPRRPSTASSPRPSPSAFLPISRHQATVLVRATGQRTTQGPQQLAVSRVPSRVQPGRSFSDAAGDRPARLPVEGNTSTPPPRSPPASPDSRDAVIALLTTALAFASEFLPQDCPALPVCATALAAQRTLASHGMGTYLPVRAVVYADDVALFVRGPPAAMARMRVQLQAAEDAVGDFLRAIGLRLSAAKSEAIMVHPRAAARRHTGCVVVDGVPLPWRLTVRYLGLTIDHRLTWFPAVKRLRVVTAAPPLALSMVLYALPLCNLRPHLWRRIDGDHRRVLRMYHGLPSASRVAETLAETGAWPVSLTADLRALRHLERLSRAPGAGPMLSYLRELPKSRV</sequence>